<dbReference type="SUPFAM" id="SSF55486">
    <property type="entry name" value="Metalloproteases ('zincins'), catalytic domain"/>
    <property type="match status" value="1"/>
</dbReference>
<proteinExistence type="predicted"/>
<keyword evidence="2" id="KW-1185">Reference proteome</keyword>
<dbReference type="NCBIfam" id="TIGR04549">
    <property type="entry name" value="LP_HExxH_w_tonB"/>
    <property type="match status" value="1"/>
</dbReference>
<reference evidence="1" key="2">
    <citation type="journal article" date="2022" name="Sci. Total Environ.">
        <title>Prevalence, transmission, and molecular epidemiology of tet(X)-positive bacteria among humans, animals, and environmental niches in China: An epidemiological, and genomic-based study.</title>
        <authorList>
            <person name="Dong N."/>
            <person name="Zeng Y."/>
            <person name="Cai C."/>
            <person name="Sun C."/>
            <person name="Lu J."/>
            <person name="Liu C."/>
            <person name="Zhou H."/>
            <person name="Sun Q."/>
            <person name="Shu L."/>
            <person name="Wang H."/>
            <person name="Wang Y."/>
            <person name="Wang S."/>
            <person name="Wu C."/>
            <person name="Chan E.W."/>
            <person name="Chen G."/>
            <person name="Shen Z."/>
            <person name="Chen S."/>
            <person name="Zhang R."/>
        </authorList>
    </citation>
    <scope>NUCLEOTIDE SEQUENCE</scope>
    <source>
        <strain evidence="1">R1692</strain>
    </source>
</reference>
<organism evidence="1 2">
    <name type="scientific">Sphingobacterium hotanense</name>
    <dbReference type="NCBI Taxonomy" id="649196"/>
    <lineage>
        <taxon>Bacteria</taxon>
        <taxon>Pseudomonadati</taxon>
        <taxon>Bacteroidota</taxon>
        <taxon>Sphingobacteriia</taxon>
        <taxon>Sphingobacteriales</taxon>
        <taxon>Sphingobacteriaceae</taxon>
        <taxon>Sphingobacterium</taxon>
    </lineage>
</organism>
<dbReference type="EMBL" id="JACAGK010000006">
    <property type="protein sequence ID" value="MDM1047289.1"/>
    <property type="molecule type" value="Genomic_DNA"/>
</dbReference>
<evidence type="ECO:0000313" key="2">
    <source>
        <dbReference type="Proteomes" id="UP001170954"/>
    </source>
</evidence>
<comment type="caution">
    <text evidence="1">The sequence shown here is derived from an EMBL/GenBank/DDBJ whole genome shotgun (WGS) entry which is preliminary data.</text>
</comment>
<accession>A0ABT7NJC1</accession>
<dbReference type="PROSITE" id="PS51257">
    <property type="entry name" value="PROKAR_LIPOPROTEIN"/>
    <property type="match status" value="1"/>
</dbReference>
<name>A0ABT7NJC1_9SPHI</name>
<dbReference type="Gene3D" id="3.40.390.70">
    <property type="match status" value="1"/>
</dbReference>
<dbReference type="Proteomes" id="UP001170954">
    <property type="component" value="Unassembled WGS sequence"/>
</dbReference>
<sequence>MINKIDIRRTGWSLFILCLLFVGIQSCKENDSVSSDSIPNLGGYKPAGNPTIDAWIKKNLTEPFNVAVKYQYDPFEVDFMKNTTPAKEEYVIPTMELVKQCMVHPYLKNSDSAFVKRIIPKLWVLIGSGQYNDNGTVVLGQAEGGNKITLMDVNKYDKSRQFVQSSNYTVQHETAHILHQTRIFSPQFKYVNPEYYTTTWHNYPDKEAFDLGFVRNYAMASAEEDFVETIVYLLVFGQKAYDDLANKSTPAGKNRLKIKEQLVVEYFKDKWNMDFRQLQVDVQQGINGYIAGNQS</sequence>
<reference evidence="1" key="1">
    <citation type="submission" date="2020-06" db="EMBL/GenBank/DDBJ databases">
        <authorList>
            <person name="Dong N."/>
        </authorList>
    </citation>
    <scope>NUCLEOTIDE SEQUENCE</scope>
    <source>
        <strain evidence="1">R1692</strain>
    </source>
</reference>
<gene>
    <name evidence="1" type="ORF">HX018_03405</name>
</gene>
<evidence type="ECO:0008006" key="3">
    <source>
        <dbReference type="Google" id="ProtNLM"/>
    </source>
</evidence>
<evidence type="ECO:0000313" key="1">
    <source>
        <dbReference type="EMBL" id="MDM1047289.1"/>
    </source>
</evidence>
<dbReference type="Pfam" id="PF15890">
    <property type="entry name" value="Peptidase_Mx1"/>
    <property type="match status" value="1"/>
</dbReference>
<dbReference type="InterPro" id="IPR030890">
    <property type="entry name" value="LP_HExxH_w_TonB"/>
</dbReference>
<protein>
    <recommendedName>
        <fullName evidence="3">Substrate import-associated zinc metallohydrolase lipoprotein</fullName>
    </recommendedName>
</protein>